<dbReference type="RefSeq" id="WP_152826211.1">
    <property type="nucleotide sequence ID" value="NZ_WHUT02000005.1"/>
</dbReference>
<keyword evidence="3" id="KW-1185">Reference proteome</keyword>
<organism evidence="2 3">
    <name type="scientific">Fertoeibacter niger</name>
    <dbReference type="NCBI Taxonomy" id="2656921"/>
    <lineage>
        <taxon>Bacteria</taxon>
        <taxon>Pseudomonadati</taxon>
        <taxon>Pseudomonadota</taxon>
        <taxon>Alphaproteobacteria</taxon>
        <taxon>Rhodobacterales</taxon>
        <taxon>Paracoccaceae</taxon>
        <taxon>Fertoeibacter</taxon>
    </lineage>
</organism>
<dbReference type="InterPro" id="IPR013589">
    <property type="entry name" value="Bac_transglu_N"/>
</dbReference>
<comment type="caution">
    <text evidence="2">The sequence shown here is derived from an EMBL/GenBank/DDBJ whole genome shotgun (WGS) entry which is preliminary data.</text>
</comment>
<dbReference type="Pfam" id="PF09899">
    <property type="entry name" value="DUF2126"/>
    <property type="match status" value="1"/>
</dbReference>
<reference evidence="2" key="1">
    <citation type="submission" date="2020-05" db="EMBL/GenBank/DDBJ databases">
        <title>Fertoebacter nigrum gen. nov., sp. nov., a new member of the family Rhodobacteraceae.</title>
        <authorList>
            <person name="Szuroczki S."/>
            <person name="Abbaszade G."/>
            <person name="Buni D."/>
            <person name="Schumann P."/>
            <person name="Toth E."/>
        </authorList>
    </citation>
    <scope>NUCLEOTIDE SEQUENCE</scope>
    <source>
        <strain evidence="2">RG-N-1a</strain>
    </source>
</reference>
<gene>
    <name evidence="2" type="ORF">GEU84_010570</name>
</gene>
<accession>A0A8X8H3A7</accession>
<dbReference type="PANTHER" id="PTHR33490:SF1">
    <property type="entry name" value="SLL1233 PROTEIN"/>
    <property type="match status" value="1"/>
</dbReference>
<dbReference type="Pfam" id="PF01841">
    <property type="entry name" value="Transglut_core"/>
    <property type="match status" value="1"/>
</dbReference>
<dbReference type="SMART" id="SM00460">
    <property type="entry name" value="TGc"/>
    <property type="match status" value="1"/>
</dbReference>
<dbReference type="PANTHER" id="PTHR33490">
    <property type="entry name" value="BLR5614 PROTEIN-RELATED"/>
    <property type="match status" value="1"/>
</dbReference>
<dbReference type="InterPro" id="IPR002931">
    <property type="entry name" value="Transglutaminase-like"/>
</dbReference>
<name>A0A8X8H3A7_9RHOB</name>
<dbReference type="EMBL" id="WHUT02000005">
    <property type="protein sequence ID" value="NUB44828.1"/>
    <property type="molecule type" value="Genomic_DNA"/>
</dbReference>
<sequence>MSIKASIHHLTHYRYDRPVVLGPQIIRLRPAPHSRTRVISHSLKVSPGGHFVNHQQDPYGNWLARFVFPEPVMEFKIEVDLVADMTVYNPFDFFVEDSAEFWPFEYPEDIKPDLVIYSQPEPIGPLLQKFIDSIPRGRTRTVDFIVGLNARIANEIGYVIRMEPGVWTPEETLGNAKGSCRDSSWLLVQTLRHLGFAARFVSGYLIQLKPDLKALDGPSGTEVDFTDLHAWTEVYLPGAGWIGFDATSGLLTGESHIPLAATPHYRNAAPISGLASFAEVDFGFDMKVSRVAEHPRITKPFADDAWQELNALGHKVDAALKAGDVRLTMGGEPTFVSIDDFEAAEWNTAAVGPTKRILADQLIRRLRDRFAPGGFLHYGQGKWYPGETLPRWTFSLYWRNDGQPVWNDAALVAEEGAQTGVGPLQAQELLREIAAELEVEDDCILPAYEDPAEWLVREANLPVNVTPANSELKDPEARHRLATVFNRGLTVPSGFVLPVQSQQARASGRRWRTERWRLRRGHMFLVPGDSPVGYRLPLDSLPWLSAAQYPYINPVDPTVERGPLPVFAAPEGGERRSQPMASFVATPSSAQVSQGSPVAEVDGFIRTALSVEPRDGRLCVFMPPVVSIEDYLDLLNAAEAAAKRLGLPVHIEGYAPPHDPRLNVIRVAPDPGVIEVNIHPAHSWDDCVAITNAVYEEARQTRLGADKFMIDGKHCGTGGGNHVVVGGSTPNDSPFLRRPDLLKSLILHWNRHPAMSYLFSGLFIGPTSQAPRIDEARHDSLYELEIALNQIPAPGQGPAPMPWLTDRLLRNILTDVTGNTHRAEICIDKMFSPDGPTGRLGLVEFRGFEMPPDPRMSLAQQLLIRALIARMWANPLQGDLTRWGTVLHDRFMLPHFVWEDFTDVLADLGRHGFPLRAEWFEAQAEFRFPFCGEVEYEGVHLEIRQALEPWHVLGETGAIGGTVRYTDSSTERLQVKLTATDSARYTVVSNRRRVPLTATGTSGVAVAGVRYKAWQPAAALHPVVPVNAPLTFDIYDTWSGRSLGGCVYHVAHPGGRSYDTFPVNNNEAEARRLARFAPHGHSPGAFWLPQDQPHREFPLTLDLRRPAGL</sequence>
<dbReference type="Pfam" id="PF08379">
    <property type="entry name" value="Bact_transglu_N"/>
    <property type="match status" value="1"/>
</dbReference>
<evidence type="ECO:0000313" key="2">
    <source>
        <dbReference type="EMBL" id="NUB44828.1"/>
    </source>
</evidence>
<evidence type="ECO:0000259" key="1">
    <source>
        <dbReference type="SMART" id="SM00460"/>
    </source>
</evidence>
<dbReference type="InterPro" id="IPR018667">
    <property type="entry name" value="DUF2126"/>
</dbReference>
<proteinExistence type="predicted"/>
<dbReference type="Gene3D" id="3.10.620.30">
    <property type="match status" value="1"/>
</dbReference>
<dbReference type="AlphaFoldDB" id="A0A8X8H3A7"/>
<evidence type="ECO:0000313" key="3">
    <source>
        <dbReference type="Proteomes" id="UP000484076"/>
    </source>
</evidence>
<dbReference type="SUPFAM" id="SSF54001">
    <property type="entry name" value="Cysteine proteinases"/>
    <property type="match status" value="1"/>
</dbReference>
<dbReference type="Proteomes" id="UP000484076">
    <property type="component" value="Unassembled WGS sequence"/>
</dbReference>
<dbReference type="InterPro" id="IPR038765">
    <property type="entry name" value="Papain-like_cys_pep_sf"/>
</dbReference>
<feature type="domain" description="Transglutaminase-like" evidence="1">
    <location>
        <begin position="172"/>
        <end position="248"/>
    </location>
</feature>
<protein>
    <submittedName>
        <fullName evidence="2">Transglutaminase family protein</fullName>
    </submittedName>
</protein>